<gene>
    <name evidence="1" type="ORF">ACO22_05011</name>
</gene>
<reference evidence="1 2" key="1">
    <citation type="submission" date="2016-06" db="EMBL/GenBank/DDBJ databases">
        <authorList>
            <person name="Kjaerup R.B."/>
            <person name="Dalgaard T.S."/>
            <person name="Juul-Madsen H.R."/>
        </authorList>
    </citation>
    <scope>NUCLEOTIDE SEQUENCE [LARGE SCALE GENOMIC DNA]</scope>
    <source>
        <strain evidence="1 2">Pb300</strain>
    </source>
</reference>
<evidence type="ECO:0000313" key="1">
    <source>
        <dbReference type="EMBL" id="ODH25855.1"/>
    </source>
</evidence>
<accession>A0A1D2JBH1</accession>
<sequence length="194" mass="21771">MLAFTLHPWDTTPVMADGLNEARALRVIEIMNDFRTLQIHILQLRLNLPTGEGFEEGHVLMTQCVGEAQSLLNQQYNVQQTQASSSEGDVEKAQLQWVICDASVRRFRAHRIYLKMSAARRWMMGRAQVLQGQKVTPLHTVALQAVSWNLHNDLAAITNSQIHCDLQSADTRAGHWLADDPSLSIILNCIGSET</sequence>
<protein>
    <submittedName>
        <fullName evidence="1">Uncharacterized protein</fullName>
    </submittedName>
</protein>
<dbReference type="VEuPathDB" id="FungiDB:PABG_02213"/>
<proteinExistence type="predicted"/>
<dbReference type="AlphaFoldDB" id="A0A1D2JBH1"/>
<evidence type="ECO:0000313" key="2">
    <source>
        <dbReference type="Proteomes" id="UP000242814"/>
    </source>
</evidence>
<comment type="caution">
    <text evidence="1">The sequence shown here is derived from an EMBL/GenBank/DDBJ whole genome shotgun (WGS) entry which is preliminary data.</text>
</comment>
<dbReference type="EMBL" id="LZYO01000212">
    <property type="protein sequence ID" value="ODH25855.1"/>
    <property type="molecule type" value="Genomic_DNA"/>
</dbReference>
<dbReference type="Proteomes" id="UP000242814">
    <property type="component" value="Unassembled WGS sequence"/>
</dbReference>
<dbReference type="VEuPathDB" id="FungiDB:PADG_00614"/>
<organism evidence="1 2">
    <name type="scientific">Paracoccidioides brasiliensis</name>
    <dbReference type="NCBI Taxonomy" id="121759"/>
    <lineage>
        <taxon>Eukaryota</taxon>
        <taxon>Fungi</taxon>
        <taxon>Dikarya</taxon>
        <taxon>Ascomycota</taxon>
        <taxon>Pezizomycotina</taxon>
        <taxon>Eurotiomycetes</taxon>
        <taxon>Eurotiomycetidae</taxon>
        <taxon>Onygenales</taxon>
        <taxon>Ajellomycetaceae</taxon>
        <taxon>Paracoccidioides</taxon>
    </lineage>
</organism>
<name>A0A1D2JBH1_PARBR</name>